<dbReference type="EMBL" id="OZ037947">
    <property type="protein sequence ID" value="CAL1707483.1"/>
    <property type="molecule type" value="Genomic_DNA"/>
</dbReference>
<protein>
    <submittedName>
        <fullName evidence="2">Uncharacterized protein</fullName>
    </submittedName>
</protein>
<sequence length="333" mass="37008">MGTLPVATAELIGTFLEAIFYGIYLVIFPRCLQVLRKKRVNTWLMVYFLATMFASFVLITMHICVDLTRAMMAFTANMDVASAPETFYANVDTRLNMLKNSTYVTTTLIADMVIVFRTFIIWGRNYWIVLVPTLLFGADIAMSAWFTWSVNEAKPGASVLISNVFARSKYFYICTLALNLLCTVLIAYKIWSIQRRVLNQYYGRLPNALSIVVESAAIYSCLLIVLIGTSIADSASMFFLLNSISPVIGSVFSYVILRSSSTSSRYNSETSVKVASALQFAAGSAASADMSHARSGKNTARMDGVEIHLEQIVHTDEESHHMIHMIAAVCTTM</sequence>
<dbReference type="Proteomes" id="UP001497453">
    <property type="component" value="Chromosome 4"/>
</dbReference>
<keyword evidence="3" id="KW-1185">Reference proteome</keyword>
<accession>A0ABP1DKB4</accession>
<reference evidence="3" key="1">
    <citation type="submission" date="2024-04" db="EMBL/GenBank/DDBJ databases">
        <authorList>
            <person name="Shaw F."/>
            <person name="Minotto A."/>
        </authorList>
    </citation>
    <scope>NUCLEOTIDE SEQUENCE [LARGE SCALE GENOMIC DNA]</scope>
</reference>
<evidence type="ECO:0000313" key="2">
    <source>
        <dbReference type="EMBL" id="CAL1707483.1"/>
    </source>
</evidence>
<name>A0ABP1DKB4_9APHY</name>
<proteinExistence type="predicted"/>
<feature type="transmembrane region" description="Helical" evidence="1">
    <location>
        <begin position="102"/>
        <end position="120"/>
    </location>
</feature>
<evidence type="ECO:0000256" key="1">
    <source>
        <dbReference type="SAM" id="Phobius"/>
    </source>
</evidence>
<feature type="transmembrane region" description="Helical" evidence="1">
    <location>
        <begin position="237"/>
        <end position="257"/>
    </location>
</feature>
<organism evidence="2 3">
    <name type="scientific">Somion occarium</name>
    <dbReference type="NCBI Taxonomy" id="3059160"/>
    <lineage>
        <taxon>Eukaryota</taxon>
        <taxon>Fungi</taxon>
        <taxon>Dikarya</taxon>
        <taxon>Basidiomycota</taxon>
        <taxon>Agaricomycotina</taxon>
        <taxon>Agaricomycetes</taxon>
        <taxon>Polyporales</taxon>
        <taxon>Cerrenaceae</taxon>
        <taxon>Somion</taxon>
    </lineage>
</organism>
<keyword evidence="1" id="KW-0812">Transmembrane</keyword>
<feature type="transmembrane region" description="Helical" evidence="1">
    <location>
        <begin position="12"/>
        <end position="32"/>
    </location>
</feature>
<feature type="transmembrane region" description="Helical" evidence="1">
    <location>
        <begin position="127"/>
        <end position="150"/>
    </location>
</feature>
<gene>
    <name evidence="2" type="ORF">GFSPODELE1_LOCUS6391</name>
</gene>
<feature type="transmembrane region" description="Helical" evidence="1">
    <location>
        <begin position="170"/>
        <end position="188"/>
    </location>
</feature>
<feature type="transmembrane region" description="Helical" evidence="1">
    <location>
        <begin position="44"/>
        <end position="63"/>
    </location>
</feature>
<evidence type="ECO:0000313" key="3">
    <source>
        <dbReference type="Proteomes" id="UP001497453"/>
    </source>
</evidence>
<keyword evidence="1" id="KW-0472">Membrane</keyword>
<feature type="transmembrane region" description="Helical" evidence="1">
    <location>
        <begin position="208"/>
        <end position="231"/>
    </location>
</feature>
<keyword evidence="1" id="KW-1133">Transmembrane helix</keyword>